<dbReference type="Proteomes" id="UP000076532">
    <property type="component" value="Unassembled WGS sequence"/>
</dbReference>
<feature type="domain" description="DDE Tnp4" evidence="3">
    <location>
        <begin position="107"/>
        <end position="183"/>
    </location>
</feature>
<dbReference type="EMBL" id="KV417480">
    <property type="protein sequence ID" value="KZP34567.1"/>
    <property type="molecule type" value="Genomic_DNA"/>
</dbReference>
<keyword evidence="2" id="KW-0479">Metal-binding</keyword>
<sequence length="190" mass="21532">VDRDTFWHLHDLISGDPIFVSTGIKPQRPVQFQLAAFLCRSGAVSGIKTSSIVGIAEGTAYNYMHRVVRAFRNIRADHLAWPGIARRQFLSGEMGGFGFPRCIGIGDGTYIRLVDKPWIDGWSYWCRKKFYAVPICDHRGIFIGYEFGWPGSVDDSTVFRESDLWLNKADYFEGDEYILVDKGMSPPVLL</sequence>
<proteinExistence type="predicted"/>
<dbReference type="Pfam" id="PF13359">
    <property type="entry name" value="DDE_Tnp_4"/>
    <property type="match status" value="1"/>
</dbReference>
<evidence type="ECO:0000256" key="2">
    <source>
        <dbReference type="ARBA" id="ARBA00022723"/>
    </source>
</evidence>
<evidence type="ECO:0000313" key="5">
    <source>
        <dbReference type="Proteomes" id="UP000076532"/>
    </source>
</evidence>
<dbReference type="OrthoDB" id="3233403at2759"/>
<dbReference type="AlphaFoldDB" id="A0A166X9U3"/>
<accession>A0A166X9U3</accession>
<name>A0A166X9U3_9AGAM</name>
<keyword evidence="5" id="KW-1185">Reference proteome</keyword>
<dbReference type="InterPro" id="IPR027806">
    <property type="entry name" value="HARBI1_dom"/>
</dbReference>
<feature type="non-terminal residue" evidence="4">
    <location>
        <position position="1"/>
    </location>
</feature>
<protein>
    <recommendedName>
        <fullName evidence="3">DDE Tnp4 domain-containing protein</fullName>
    </recommendedName>
</protein>
<reference evidence="4 5" key="1">
    <citation type="journal article" date="2016" name="Mol. Biol. Evol.">
        <title>Comparative Genomics of Early-Diverging Mushroom-Forming Fungi Provides Insights into the Origins of Lignocellulose Decay Capabilities.</title>
        <authorList>
            <person name="Nagy L.G."/>
            <person name="Riley R."/>
            <person name="Tritt A."/>
            <person name="Adam C."/>
            <person name="Daum C."/>
            <person name="Floudas D."/>
            <person name="Sun H."/>
            <person name="Yadav J.S."/>
            <person name="Pangilinan J."/>
            <person name="Larsson K.H."/>
            <person name="Matsuura K."/>
            <person name="Barry K."/>
            <person name="Labutti K."/>
            <person name="Kuo R."/>
            <person name="Ohm R.A."/>
            <person name="Bhattacharya S.S."/>
            <person name="Shirouzu T."/>
            <person name="Yoshinaga Y."/>
            <person name="Martin F.M."/>
            <person name="Grigoriev I.V."/>
            <person name="Hibbett D.S."/>
        </authorList>
    </citation>
    <scope>NUCLEOTIDE SEQUENCE [LARGE SCALE GENOMIC DNA]</scope>
    <source>
        <strain evidence="4 5">CBS 109695</strain>
    </source>
</reference>
<evidence type="ECO:0000313" key="4">
    <source>
        <dbReference type="EMBL" id="KZP34567.1"/>
    </source>
</evidence>
<gene>
    <name evidence="4" type="ORF">FIBSPDRAFT_719687</name>
</gene>
<comment type="cofactor">
    <cofactor evidence="1">
        <name>a divalent metal cation</name>
        <dbReference type="ChEBI" id="CHEBI:60240"/>
    </cofactor>
</comment>
<dbReference type="GO" id="GO:0046872">
    <property type="term" value="F:metal ion binding"/>
    <property type="evidence" value="ECO:0007669"/>
    <property type="project" value="UniProtKB-KW"/>
</dbReference>
<evidence type="ECO:0000259" key="3">
    <source>
        <dbReference type="Pfam" id="PF13359"/>
    </source>
</evidence>
<organism evidence="4 5">
    <name type="scientific">Athelia psychrophila</name>
    <dbReference type="NCBI Taxonomy" id="1759441"/>
    <lineage>
        <taxon>Eukaryota</taxon>
        <taxon>Fungi</taxon>
        <taxon>Dikarya</taxon>
        <taxon>Basidiomycota</taxon>
        <taxon>Agaricomycotina</taxon>
        <taxon>Agaricomycetes</taxon>
        <taxon>Agaricomycetidae</taxon>
        <taxon>Atheliales</taxon>
        <taxon>Atheliaceae</taxon>
        <taxon>Athelia</taxon>
    </lineage>
</organism>
<dbReference type="STRING" id="436010.A0A166X9U3"/>
<evidence type="ECO:0000256" key="1">
    <source>
        <dbReference type="ARBA" id="ARBA00001968"/>
    </source>
</evidence>